<evidence type="ECO:0000256" key="5">
    <source>
        <dbReference type="ARBA" id="ARBA00023242"/>
    </source>
</evidence>
<evidence type="ECO:0000256" key="1">
    <source>
        <dbReference type="ARBA" id="ARBA00004123"/>
    </source>
</evidence>
<proteinExistence type="predicted"/>
<dbReference type="SUPFAM" id="SSF57959">
    <property type="entry name" value="Leucine zipper domain"/>
    <property type="match status" value="1"/>
</dbReference>
<dbReference type="AlphaFoldDB" id="Q6CVI1"/>
<dbReference type="FunCoup" id="Q6CVI1">
    <property type="interactions" value="3488"/>
</dbReference>
<evidence type="ECO:0000313" key="9">
    <source>
        <dbReference type="Proteomes" id="UP000000598"/>
    </source>
</evidence>
<dbReference type="CDD" id="cd14705">
    <property type="entry name" value="bZIP_Zip1"/>
    <property type="match status" value="1"/>
</dbReference>
<keyword evidence="3" id="KW-0238">DNA-binding</keyword>
<dbReference type="Proteomes" id="UP000000598">
    <property type="component" value="Chromosome B"/>
</dbReference>
<dbReference type="STRING" id="284590.Q6CVI1"/>
<evidence type="ECO:0000313" key="8">
    <source>
        <dbReference type="EMBL" id="CAH02451.1"/>
    </source>
</evidence>
<feature type="domain" description="BZIP" evidence="7">
    <location>
        <begin position="229"/>
        <end position="243"/>
    </location>
</feature>
<dbReference type="InterPro" id="IPR046347">
    <property type="entry name" value="bZIP_sf"/>
</dbReference>
<feature type="region of interest" description="Disordered" evidence="6">
    <location>
        <begin position="167"/>
        <end position="196"/>
    </location>
</feature>
<dbReference type="GO" id="GO:0089713">
    <property type="term" value="C:Cbf1-Met4-Met28 complex"/>
    <property type="evidence" value="ECO:0007669"/>
    <property type="project" value="TreeGrafter"/>
</dbReference>
<dbReference type="PANTHER" id="PTHR13044">
    <property type="entry name" value="ACTIVATING TRANSCRIPTION FACTOR ATF 4/5"/>
    <property type="match status" value="1"/>
</dbReference>
<dbReference type="InParanoid" id="Q6CVI1"/>
<sequence length="304" mass="33471">MATTGLEQMKGTTGDGRLSMPTENMTSPSTTKLNELLRGLKEQVQAQTEAQTEAESGVDVTEPVTTSDETNSGQATGSVSQNYTVSKADGKTRKVSVSVPNDRQQDTANAVAQFGKPGSDLSTQLHELINNNSELGSRLLSLLLVSSGNATDIINAVNNGDLSKLNGLTKISQPPPSLATSTTGNEKKTTTTTTTNTTISDKQDSVGTDITKDDIAEEDNDLIWKQLEKRRKNTEASARFRIRKKQREKEKFQQLRQLTKDINDMYDTIDSLISENSYWKKKLEELNEIKSKELLDNIKRRNGL</sequence>
<dbReference type="PaxDb" id="284590-Q6CVI1"/>
<name>Q6CVI1_KLULA</name>
<reference evidence="8 9" key="1">
    <citation type="journal article" date="2004" name="Nature">
        <title>Genome evolution in yeasts.</title>
        <authorList>
            <consortium name="Genolevures"/>
            <person name="Dujon B."/>
            <person name="Sherman D."/>
            <person name="Fischer G."/>
            <person name="Durrens P."/>
            <person name="Casaregola S."/>
            <person name="Lafontaine I."/>
            <person name="de Montigny J."/>
            <person name="Marck C."/>
            <person name="Neuveglise C."/>
            <person name="Talla E."/>
            <person name="Goffard N."/>
            <person name="Frangeul L."/>
            <person name="Aigle M."/>
            <person name="Anthouard V."/>
            <person name="Babour A."/>
            <person name="Barbe V."/>
            <person name="Barnay S."/>
            <person name="Blanchin S."/>
            <person name="Beckerich J.M."/>
            <person name="Beyne E."/>
            <person name="Bleykasten C."/>
            <person name="Boisrame A."/>
            <person name="Boyer J."/>
            <person name="Cattolico L."/>
            <person name="Confanioleri F."/>
            <person name="de Daruvar A."/>
            <person name="Despons L."/>
            <person name="Fabre E."/>
            <person name="Fairhead C."/>
            <person name="Ferry-Dumazet H."/>
            <person name="Groppi A."/>
            <person name="Hantraye F."/>
            <person name="Hennequin C."/>
            <person name="Jauniaux N."/>
            <person name="Joyet P."/>
            <person name="Kachouri R."/>
            <person name="Kerrest A."/>
            <person name="Koszul R."/>
            <person name="Lemaire M."/>
            <person name="Lesur I."/>
            <person name="Ma L."/>
            <person name="Muller H."/>
            <person name="Nicaud J.M."/>
            <person name="Nikolski M."/>
            <person name="Oztas S."/>
            <person name="Ozier-Kalogeropoulos O."/>
            <person name="Pellenz S."/>
            <person name="Potier S."/>
            <person name="Richard G.F."/>
            <person name="Straub M.L."/>
            <person name="Suleau A."/>
            <person name="Swennene D."/>
            <person name="Tekaia F."/>
            <person name="Wesolowski-Louvel M."/>
            <person name="Westhof E."/>
            <person name="Wirth B."/>
            <person name="Zeniou-Meyer M."/>
            <person name="Zivanovic I."/>
            <person name="Bolotin-Fukuhara M."/>
            <person name="Thierry A."/>
            <person name="Bouchier C."/>
            <person name="Caudron B."/>
            <person name="Scarpelli C."/>
            <person name="Gaillardin C."/>
            <person name="Weissenbach J."/>
            <person name="Wincker P."/>
            <person name="Souciet J.L."/>
        </authorList>
    </citation>
    <scope>NUCLEOTIDE SEQUENCE [LARGE SCALE GENOMIC DNA]</scope>
    <source>
        <strain evidence="9">ATCC 8585 / CBS 2359 / DSM 70799 / NBRC 1267 / NRRL Y-1140 / WM37</strain>
    </source>
</reference>
<keyword evidence="9" id="KW-1185">Reference proteome</keyword>
<accession>Q6CVI1</accession>
<evidence type="ECO:0000256" key="4">
    <source>
        <dbReference type="ARBA" id="ARBA00023163"/>
    </source>
</evidence>
<dbReference type="KEGG" id="kla:KLLA0_B11880g"/>
<feature type="region of interest" description="Disordered" evidence="6">
    <location>
        <begin position="86"/>
        <end position="105"/>
    </location>
</feature>
<feature type="region of interest" description="Disordered" evidence="6">
    <location>
        <begin position="1"/>
        <end position="81"/>
    </location>
</feature>
<keyword evidence="2" id="KW-0805">Transcription regulation</keyword>
<feature type="compositionally biased region" description="Polar residues" evidence="6">
    <location>
        <begin position="63"/>
        <end position="81"/>
    </location>
</feature>
<keyword evidence="4" id="KW-0804">Transcription</keyword>
<evidence type="ECO:0000259" key="7">
    <source>
        <dbReference type="PROSITE" id="PS00036"/>
    </source>
</evidence>
<dbReference type="EMBL" id="CR382122">
    <property type="protein sequence ID" value="CAH02451.1"/>
    <property type="molecule type" value="Genomic_DNA"/>
</dbReference>
<feature type="compositionally biased region" description="Polar residues" evidence="6">
    <location>
        <begin position="21"/>
        <end position="33"/>
    </location>
</feature>
<gene>
    <name evidence="8" type="ORF">KLLA0_B11880g</name>
</gene>
<comment type="subcellular location">
    <subcellularLocation>
        <location evidence="1">Nucleus</location>
    </subcellularLocation>
</comment>
<evidence type="ECO:0000256" key="6">
    <source>
        <dbReference type="SAM" id="MobiDB-lite"/>
    </source>
</evidence>
<dbReference type="InterPro" id="IPR004827">
    <property type="entry name" value="bZIP"/>
</dbReference>
<evidence type="ECO:0000256" key="3">
    <source>
        <dbReference type="ARBA" id="ARBA00023125"/>
    </source>
</evidence>
<dbReference type="Pfam" id="PF07716">
    <property type="entry name" value="bZIP_2"/>
    <property type="match status" value="1"/>
</dbReference>
<protein>
    <submittedName>
        <fullName evidence="8">KLLA0B11880p</fullName>
    </submittedName>
</protein>
<feature type="compositionally biased region" description="Low complexity" evidence="6">
    <location>
        <begin position="180"/>
        <end position="196"/>
    </location>
</feature>
<dbReference type="GO" id="GO:0005634">
    <property type="term" value="C:nucleus"/>
    <property type="evidence" value="ECO:0007669"/>
    <property type="project" value="UniProtKB-SubCell"/>
</dbReference>
<organism evidence="8 9">
    <name type="scientific">Kluyveromyces lactis (strain ATCC 8585 / CBS 2359 / DSM 70799 / NBRC 1267 / NRRL Y-1140 / WM37)</name>
    <name type="common">Yeast</name>
    <name type="synonym">Candida sphaerica</name>
    <dbReference type="NCBI Taxonomy" id="284590"/>
    <lineage>
        <taxon>Eukaryota</taxon>
        <taxon>Fungi</taxon>
        <taxon>Dikarya</taxon>
        <taxon>Ascomycota</taxon>
        <taxon>Saccharomycotina</taxon>
        <taxon>Saccharomycetes</taxon>
        <taxon>Saccharomycetales</taxon>
        <taxon>Saccharomycetaceae</taxon>
        <taxon>Kluyveromyces</taxon>
    </lineage>
</organism>
<evidence type="ECO:0000256" key="2">
    <source>
        <dbReference type="ARBA" id="ARBA00023015"/>
    </source>
</evidence>
<dbReference type="GO" id="GO:0000977">
    <property type="term" value="F:RNA polymerase II transcription regulatory region sequence-specific DNA binding"/>
    <property type="evidence" value="ECO:0007669"/>
    <property type="project" value="TreeGrafter"/>
</dbReference>
<feature type="compositionally biased region" description="Low complexity" evidence="6">
    <location>
        <begin position="42"/>
        <end position="55"/>
    </location>
</feature>
<dbReference type="GO" id="GO:0001228">
    <property type="term" value="F:DNA-binding transcription activator activity, RNA polymerase II-specific"/>
    <property type="evidence" value="ECO:0007669"/>
    <property type="project" value="TreeGrafter"/>
</dbReference>
<dbReference type="Gene3D" id="1.20.5.170">
    <property type="match status" value="1"/>
</dbReference>
<dbReference type="HOGENOM" id="CLU_915463_0_0_1"/>
<keyword evidence="5" id="KW-0539">Nucleus</keyword>
<dbReference type="eggNOG" id="ENOG502S9W2">
    <property type="taxonomic scope" value="Eukaryota"/>
</dbReference>
<dbReference type="PROSITE" id="PS00036">
    <property type="entry name" value="BZIP_BASIC"/>
    <property type="match status" value="1"/>
</dbReference>
<dbReference type="PANTHER" id="PTHR13044:SF45">
    <property type="entry name" value="TRANSCRIPTIONAL ACTIVATOR OF SULFUR METABOLISM MET28"/>
    <property type="match status" value="1"/>
</dbReference>